<protein>
    <submittedName>
        <fullName evidence="1">Uncharacterized protein</fullName>
    </submittedName>
</protein>
<organism evidence="1">
    <name type="scientific">Anguilla anguilla</name>
    <name type="common">European freshwater eel</name>
    <name type="synonym">Muraena anguilla</name>
    <dbReference type="NCBI Taxonomy" id="7936"/>
    <lineage>
        <taxon>Eukaryota</taxon>
        <taxon>Metazoa</taxon>
        <taxon>Chordata</taxon>
        <taxon>Craniata</taxon>
        <taxon>Vertebrata</taxon>
        <taxon>Euteleostomi</taxon>
        <taxon>Actinopterygii</taxon>
        <taxon>Neopterygii</taxon>
        <taxon>Teleostei</taxon>
        <taxon>Anguilliformes</taxon>
        <taxon>Anguillidae</taxon>
        <taxon>Anguilla</taxon>
    </lineage>
</organism>
<reference evidence="1" key="2">
    <citation type="journal article" date="2015" name="Fish Shellfish Immunol.">
        <title>Early steps in the European eel (Anguilla anguilla)-Vibrio vulnificus interaction in the gills: Role of the RtxA13 toxin.</title>
        <authorList>
            <person name="Callol A."/>
            <person name="Pajuelo D."/>
            <person name="Ebbesson L."/>
            <person name="Teles M."/>
            <person name="MacKenzie S."/>
            <person name="Amaro C."/>
        </authorList>
    </citation>
    <scope>NUCLEOTIDE SEQUENCE</scope>
</reference>
<proteinExistence type="predicted"/>
<name>A0A0E9VTW6_ANGAN</name>
<accession>A0A0E9VTW6</accession>
<evidence type="ECO:0000313" key="1">
    <source>
        <dbReference type="EMBL" id="JAH81609.1"/>
    </source>
</evidence>
<reference evidence="1" key="1">
    <citation type="submission" date="2014-11" db="EMBL/GenBank/DDBJ databases">
        <authorList>
            <person name="Amaro Gonzalez C."/>
        </authorList>
    </citation>
    <scope>NUCLEOTIDE SEQUENCE</scope>
</reference>
<dbReference type="EMBL" id="GBXM01026968">
    <property type="protein sequence ID" value="JAH81609.1"/>
    <property type="molecule type" value="Transcribed_RNA"/>
</dbReference>
<sequence length="14" mass="1707">MQPKYTNPTWLSLQ</sequence>